<reference evidence="1" key="1">
    <citation type="submission" date="2021-10" db="EMBL/GenBank/DDBJ databases">
        <title>De novo Genome Assembly of Clathrus columnatus (Basidiomycota, Fungi) Using Illumina and Nanopore Sequence Data.</title>
        <authorList>
            <person name="Ogiso-Tanaka E."/>
            <person name="Itagaki H."/>
            <person name="Hosoya T."/>
            <person name="Hosaka K."/>
        </authorList>
    </citation>
    <scope>NUCLEOTIDE SEQUENCE</scope>
    <source>
        <strain evidence="1">MO-923</strain>
    </source>
</reference>
<organism evidence="1 2">
    <name type="scientific">Clathrus columnatus</name>
    <dbReference type="NCBI Taxonomy" id="1419009"/>
    <lineage>
        <taxon>Eukaryota</taxon>
        <taxon>Fungi</taxon>
        <taxon>Dikarya</taxon>
        <taxon>Basidiomycota</taxon>
        <taxon>Agaricomycotina</taxon>
        <taxon>Agaricomycetes</taxon>
        <taxon>Phallomycetidae</taxon>
        <taxon>Phallales</taxon>
        <taxon>Clathraceae</taxon>
        <taxon>Clathrus</taxon>
    </lineage>
</organism>
<comment type="caution">
    <text evidence="1">The sequence shown here is derived from an EMBL/GenBank/DDBJ whole genome shotgun (WGS) entry which is preliminary data.</text>
</comment>
<evidence type="ECO:0000313" key="1">
    <source>
        <dbReference type="EMBL" id="GJJ08095.1"/>
    </source>
</evidence>
<evidence type="ECO:0000313" key="2">
    <source>
        <dbReference type="Proteomes" id="UP001050691"/>
    </source>
</evidence>
<protein>
    <submittedName>
        <fullName evidence="1">Uncharacterized protein</fullName>
    </submittedName>
</protein>
<accession>A0AAV5A865</accession>
<dbReference type="EMBL" id="BPWL01000003">
    <property type="protein sequence ID" value="GJJ08095.1"/>
    <property type="molecule type" value="Genomic_DNA"/>
</dbReference>
<dbReference type="Proteomes" id="UP001050691">
    <property type="component" value="Unassembled WGS sequence"/>
</dbReference>
<sequence>MPSASEPHGEIPRDCFHFAFHAKNTYVEAFKKQKIAFLALPQLTNLIELDILFPCTINDFRALMALTPTSLVEKVIIRHGCKLLDFIRVLSNTSVLPRLKYLYFATFLIPRNLEQYAEEVGESLTTCLKYRQEDSAHVELQLKNIVLRNCPPLPSIWLDELEKLGVTKIITETEAKNVISKGSKAHKVRRFSDDGILNIINSD</sequence>
<gene>
    <name evidence="1" type="ORF">Clacol_002303</name>
</gene>
<proteinExistence type="predicted"/>
<keyword evidence="2" id="KW-1185">Reference proteome</keyword>
<dbReference type="AlphaFoldDB" id="A0AAV5A865"/>
<name>A0AAV5A865_9AGAM</name>